<reference evidence="1 2" key="1">
    <citation type="submission" date="2021-10" db="EMBL/GenBank/DDBJ databases">
        <title>Anaerobic single-cell dispensing facilitates the cultivation of human gut bacteria.</title>
        <authorList>
            <person name="Afrizal A."/>
        </authorList>
    </citation>
    <scope>NUCLEOTIDE SEQUENCE [LARGE SCALE GENOMIC DNA]</scope>
    <source>
        <strain evidence="1 2">CLA-AA-H232</strain>
    </source>
</reference>
<protein>
    <submittedName>
        <fullName evidence="1">DEAD/DEAH box helicase family protein</fullName>
    </submittedName>
</protein>
<keyword evidence="2" id="KW-1185">Reference proteome</keyword>
<dbReference type="AlphaFoldDB" id="A0AAE3DZK9"/>
<name>A0AAE3DZK9_9FIRM</name>
<keyword evidence="1" id="KW-0378">Hydrolase</keyword>
<dbReference type="SUPFAM" id="SSF52540">
    <property type="entry name" value="P-loop containing nucleoside triphosphate hydrolases"/>
    <property type="match status" value="1"/>
</dbReference>
<keyword evidence="1" id="KW-0347">Helicase</keyword>
<accession>A0AAE3DZK9</accession>
<dbReference type="Pfam" id="PF13245">
    <property type="entry name" value="AAA_19"/>
    <property type="match status" value="1"/>
</dbReference>
<keyword evidence="1" id="KW-0547">Nucleotide-binding</keyword>
<dbReference type="GO" id="GO:0004386">
    <property type="term" value="F:helicase activity"/>
    <property type="evidence" value="ECO:0007669"/>
    <property type="project" value="UniProtKB-KW"/>
</dbReference>
<dbReference type="RefSeq" id="WP_308456499.1">
    <property type="nucleotide sequence ID" value="NZ_JAJEQM010000010.1"/>
</dbReference>
<dbReference type="InterPro" id="IPR027417">
    <property type="entry name" value="P-loop_NTPase"/>
</dbReference>
<dbReference type="Proteomes" id="UP001198242">
    <property type="component" value="Unassembled WGS sequence"/>
</dbReference>
<gene>
    <name evidence="1" type="ORF">LKE05_08160</name>
</gene>
<keyword evidence="1" id="KW-0067">ATP-binding</keyword>
<dbReference type="EMBL" id="JAJEQM010000010">
    <property type="protein sequence ID" value="MCC2210761.1"/>
    <property type="molecule type" value="Genomic_DNA"/>
</dbReference>
<organism evidence="1 2">
    <name type="scientific">Hominilimicola fabiformis</name>
    <dbReference type="NCBI Taxonomy" id="2885356"/>
    <lineage>
        <taxon>Bacteria</taxon>
        <taxon>Bacillati</taxon>
        <taxon>Bacillota</taxon>
        <taxon>Clostridia</taxon>
        <taxon>Eubacteriales</taxon>
        <taxon>Oscillospiraceae</taxon>
        <taxon>Hominilimicola</taxon>
    </lineage>
</organism>
<dbReference type="Gene3D" id="3.40.50.300">
    <property type="entry name" value="P-loop containing nucleotide triphosphate hydrolases"/>
    <property type="match status" value="1"/>
</dbReference>
<sequence>MMTKTLEIFQKRIPLYRKNIKLFAWEMFKFIPDKWQDDVFCDIVTDNRITVKSGQGVGKTAITAIILLWFLSCFSYPRIVATAPTKQQLNDVLWSEVAKWQEKSPVLKKILKWTKTYVYMKGHDKRWFAVAKTATKPENMQGFHEDNMLFIVDEASGVADTIMEAILGTLSGENNKLLMLGNPTKTSGVFYDSHTVDRALYKCHTVNSENVARVNKKNIENLKKKYGKDSNVVRVRVYGEFPTQEDDVFIPLSIIEQCSSKLYELPDNNKLPYIILGVDIARFGNDETIIYRNAQGRLKIMAERKGQDLMATAGDVIRIYKKTINEFPEYRGKIYVNIDDTGLGGGVTDRLKEVKKEQQLYRLAVVPINAAEKIETDTKAGKEAAEYYNDLTTHMWACLKELIEHKEIEVEDDADTVAQLSTRKYRIASNGKIEIEGKDEMKKRGLKSPDRGDAAALSVYLGKIKKYTGSMPNISDGLKKESEWMMR</sequence>
<dbReference type="Gene3D" id="3.30.420.240">
    <property type="match status" value="1"/>
</dbReference>
<comment type="caution">
    <text evidence="1">The sequence shown here is derived from an EMBL/GenBank/DDBJ whole genome shotgun (WGS) entry which is preliminary data.</text>
</comment>
<evidence type="ECO:0000313" key="1">
    <source>
        <dbReference type="EMBL" id="MCC2210761.1"/>
    </source>
</evidence>
<evidence type="ECO:0000313" key="2">
    <source>
        <dbReference type="Proteomes" id="UP001198242"/>
    </source>
</evidence>
<proteinExistence type="predicted"/>